<protein>
    <submittedName>
        <fullName evidence="1">Uncharacterized protein</fullName>
    </submittedName>
</protein>
<keyword evidence="2" id="KW-1185">Reference proteome</keyword>
<organism evidence="1 2">
    <name type="scientific">Glycomyces algeriensis</name>
    <dbReference type="NCBI Taxonomy" id="256037"/>
    <lineage>
        <taxon>Bacteria</taxon>
        <taxon>Bacillati</taxon>
        <taxon>Actinomycetota</taxon>
        <taxon>Actinomycetes</taxon>
        <taxon>Glycomycetales</taxon>
        <taxon>Glycomycetaceae</taxon>
        <taxon>Glycomyces</taxon>
    </lineage>
</organism>
<dbReference type="Proteomes" id="UP001144313">
    <property type="component" value="Unassembled WGS sequence"/>
</dbReference>
<accession>A0A9W6G6U2</accession>
<reference evidence="1" key="1">
    <citation type="submission" date="2022-12" db="EMBL/GenBank/DDBJ databases">
        <title>Reference genome sequencing for broad-spectrum identification of bacterial and archaeal isolates by mass spectrometry.</title>
        <authorList>
            <person name="Sekiguchi Y."/>
            <person name="Tourlousse D.M."/>
        </authorList>
    </citation>
    <scope>NUCLEOTIDE SEQUENCE</scope>
    <source>
        <strain evidence="1">LLR39Z86</strain>
    </source>
</reference>
<dbReference type="EMBL" id="BSDT01000001">
    <property type="protein sequence ID" value="GLI41470.1"/>
    <property type="molecule type" value="Genomic_DNA"/>
</dbReference>
<sequence length="120" mass="12714">MRLFVDVADVTDTPERTVDAFLDALLGQRDAEAAATWLCADKADSDLSEAVAALSFLDGPGDFHWGEVEETGRSVGAATVTAEIRVGGGDDAFSHPATWEFALVAEEGEPQWLICGITAE</sequence>
<evidence type="ECO:0000313" key="2">
    <source>
        <dbReference type="Proteomes" id="UP001144313"/>
    </source>
</evidence>
<dbReference type="AlphaFoldDB" id="A0A9W6G6U2"/>
<gene>
    <name evidence="1" type="ORF">GALLR39Z86_13200</name>
</gene>
<comment type="caution">
    <text evidence="1">The sequence shown here is derived from an EMBL/GenBank/DDBJ whole genome shotgun (WGS) entry which is preliminary data.</text>
</comment>
<name>A0A9W6G6U2_9ACTN</name>
<evidence type="ECO:0000313" key="1">
    <source>
        <dbReference type="EMBL" id="GLI41470.1"/>
    </source>
</evidence>
<proteinExistence type="predicted"/>